<comment type="function">
    <text evidence="1">Polynucleotide 5'-kinase involved in rRNA processing.</text>
</comment>
<keyword evidence="6 9" id="KW-0547">Nucleotide-binding</keyword>
<dbReference type="GO" id="GO:0051731">
    <property type="term" value="F:polynucleotide 5'-hydroxyl-kinase activity"/>
    <property type="evidence" value="ECO:0007669"/>
    <property type="project" value="InterPro"/>
</dbReference>
<dbReference type="GeneID" id="19269211"/>
<evidence type="ECO:0000259" key="12">
    <source>
        <dbReference type="Pfam" id="PF16575"/>
    </source>
</evidence>
<dbReference type="Gene3D" id="2.40.30.330">
    <property type="entry name" value="Pre-mRNA cleavage complex subunit Clp1, C-terminal domain"/>
    <property type="match status" value="1"/>
</dbReference>
<keyword evidence="7 9" id="KW-0067">ATP-binding</keyword>
<dbReference type="InParanoid" id="W3XA98"/>
<dbReference type="HAMAP" id="MF_03035">
    <property type="entry name" value="Clp1"/>
    <property type="match status" value="1"/>
</dbReference>
<comment type="subcellular location">
    <subcellularLocation>
        <location evidence="2 9">Nucleus</location>
    </subcellularLocation>
</comment>
<evidence type="ECO:0000256" key="3">
    <source>
        <dbReference type="ARBA" id="ARBA00018706"/>
    </source>
</evidence>
<protein>
    <recommendedName>
        <fullName evidence="4">Polynucleotide 5'-hydroxyl-kinase GRC3</fullName>
    </recommendedName>
    <alternativeName>
        <fullName evidence="3">Polynucleotide 5'-hydroxyl-kinase grc3</fullName>
    </alternativeName>
</protein>
<dbReference type="FunCoup" id="W3XA98">
    <property type="interactions" value="816"/>
</dbReference>
<dbReference type="GO" id="GO:0006388">
    <property type="term" value="P:tRNA splicing, via endonucleolytic cleavage and ligation"/>
    <property type="evidence" value="ECO:0007669"/>
    <property type="project" value="TreeGrafter"/>
</dbReference>
<dbReference type="SUPFAM" id="SSF52540">
    <property type="entry name" value="P-loop containing nucleoside triphosphate hydrolases"/>
    <property type="match status" value="1"/>
</dbReference>
<dbReference type="GO" id="GO:0005849">
    <property type="term" value="C:mRNA cleavage factor complex"/>
    <property type="evidence" value="ECO:0007669"/>
    <property type="project" value="UniProtKB-UniRule"/>
</dbReference>
<dbReference type="GO" id="GO:0005524">
    <property type="term" value="F:ATP binding"/>
    <property type="evidence" value="ECO:0007669"/>
    <property type="project" value="UniProtKB-UniRule"/>
</dbReference>
<feature type="domain" description="Clp1 P-loop" evidence="12">
    <location>
        <begin position="151"/>
        <end position="355"/>
    </location>
</feature>
<dbReference type="GO" id="GO:0031124">
    <property type="term" value="P:mRNA 3'-end processing"/>
    <property type="evidence" value="ECO:0007669"/>
    <property type="project" value="UniProtKB-UniRule"/>
</dbReference>
<gene>
    <name evidence="9" type="primary">CLP1</name>
    <name evidence="13" type="ORF">PFICI_04198</name>
</gene>
<dbReference type="Proteomes" id="UP000030651">
    <property type="component" value="Unassembled WGS sequence"/>
</dbReference>
<keyword evidence="14" id="KW-1185">Reference proteome</keyword>
<dbReference type="AlphaFoldDB" id="W3XA98"/>
<dbReference type="InterPro" id="IPR028606">
    <property type="entry name" value="Clp1"/>
</dbReference>
<dbReference type="InterPro" id="IPR038238">
    <property type="entry name" value="Clp1_C_sf"/>
</dbReference>
<dbReference type="STRING" id="1229662.W3XA98"/>
<evidence type="ECO:0000256" key="9">
    <source>
        <dbReference type="HAMAP-Rule" id="MF_03035"/>
    </source>
</evidence>
<dbReference type="InterPro" id="IPR032324">
    <property type="entry name" value="Clp1_N"/>
</dbReference>
<sequence length="479" mass="51418">MSIPGLGFISAAASSNTIAAPAASTTSASASTLANISLQPFWEYRFQVPFSSSLNIRLVSGLAEKEGTELAPNVTYTFSGTKSKINTWQGCELEVSTENAGSYDAHVAELTAEDTPLVSYLNLHMKLQGLRAATVAGKSSDAMGPRVLVVGPPNSGKTSLVKMLTGWATRMGKQPLVINTDASQGMLSMPGTLTAAVFATLMDMTTDWGGTPSSGPAGIPVKLPLTYYYGFERPRGNPKLFRGLLSRLAAASTNRLSEDPEVRSSGMLIDTGAVDASEPNYDMISHIAAEFSVNVIVSLGSERIAGDLAKVFGGQKNSLGEDVIVVGLEKSGGIVERDPSYMQQHREKVIKEYFFGDLKRTLSPATQNIGFEGISLWKVVEADQNAGTEDFYDPLASTSTLEKVEPSLMMLNCTLAIMYASPRDHPDAIRDANVMGFVYITDVDEKKKRLKVLSPVNARLGDRPLVWGNWPEPMVSLLG</sequence>
<feature type="binding site" evidence="9">
    <location>
        <position position="43"/>
    </location>
    <ligand>
        <name>ATP</name>
        <dbReference type="ChEBI" id="CHEBI:30616"/>
    </ligand>
</feature>
<dbReference type="InterPro" id="IPR038239">
    <property type="entry name" value="Clp1_N_sf"/>
</dbReference>
<keyword evidence="5 9" id="KW-0507">mRNA processing</keyword>
<evidence type="ECO:0000256" key="8">
    <source>
        <dbReference type="ARBA" id="ARBA00023242"/>
    </source>
</evidence>
<evidence type="ECO:0000256" key="7">
    <source>
        <dbReference type="ARBA" id="ARBA00022840"/>
    </source>
</evidence>
<evidence type="ECO:0000256" key="4">
    <source>
        <dbReference type="ARBA" id="ARBA00019824"/>
    </source>
</evidence>
<organism evidence="13 14">
    <name type="scientific">Pestalotiopsis fici (strain W106-1 / CGMCC3.15140)</name>
    <dbReference type="NCBI Taxonomy" id="1229662"/>
    <lineage>
        <taxon>Eukaryota</taxon>
        <taxon>Fungi</taxon>
        <taxon>Dikarya</taxon>
        <taxon>Ascomycota</taxon>
        <taxon>Pezizomycotina</taxon>
        <taxon>Sordariomycetes</taxon>
        <taxon>Xylariomycetidae</taxon>
        <taxon>Amphisphaeriales</taxon>
        <taxon>Sporocadaceae</taxon>
        <taxon>Pestalotiopsis</taxon>
    </lineage>
</organism>
<accession>W3XA98</accession>
<feature type="domain" description="Clp1 N-terminal" evidence="11">
    <location>
        <begin position="38"/>
        <end position="132"/>
    </location>
</feature>
<evidence type="ECO:0000259" key="11">
    <source>
        <dbReference type="Pfam" id="PF16573"/>
    </source>
</evidence>
<dbReference type="Gene3D" id="3.40.50.300">
    <property type="entry name" value="P-loop containing nucleotide triphosphate hydrolases"/>
    <property type="match status" value="1"/>
</dbReference>
<keyword evidence="8 9" id="KW-0539">Nucleus</keyword>
<dbReference type="RefSeq" id="XP_007830970.1">
    <property type="nucleotide sequence ID" value="XM_007832779.1"/>
</dbReference>
<comment type="function">
    <text evidence="9">Required for endonucleolytic cleavage during polyadenylation-dependent pre-mRNA 3'-end formation.</text>
</comment>
<dbReference type="InterPro" id="IPR027417">
    <property type="entry name" value="P-loop_NTPase"/>
</dbReference>
<dbReference type="InterPro" id="IPR010655">
    <property type="entry name" value="Clp1_C"/>
</dbReference>
<evidence type="ECO:0000256" key="1">
    <source>
        <dbReference type="ARBA" id="ARBA00003798"/>
    </source>
</evidence>
<name>W3XA98_PESFW</name>
<evidence type="ECO:0000313" key="13">
    <source>
        <dbReference type="EMBL" id="ETS82322.1"/>
    </source>
</evidence>
<dbReference type="KEGG" id="pfy:PFICI_04198"/>
<evidence type="ECO:0000256" key="2">
    <source>
        <dbReference type="ARBA" id="ARBA00004123"/>
    </source>
</evidence>
<dbReference type="PANTHER" id="PTHR12755:SF6">
    <property type="entry name" value="POLYRIBONUCLEOTIDE 5'-HYDROXYL-KINASE CLP1"/>
    <property type="match status" value="1"/>
</dbReference>
<dbReference type="OMA" id="VQYVNCH"/>
<dbReference type="Pfam" id="PF16573">
    <property type="entry name" value="CLP1_N"/>
    <property type="match status" value="1"/>
</dbReference>
<dbReference type="Pfam" id="PF16575">
    <property type="entry name" value="CLP1_P"/>
    <property type="match status" value="1"/>
</dbReference>
<dbReference type="InterPro" id="IPR045116">
    <property type="entry name" value="Clp1/Grc3"/>
</dbReference>
<comment type="similarity">
    <text evidence="9">Belongs to the Clp1 family. Clp1 subfamily.</text>
</comment>
<evidence type="ECO:0000259" key="10">
    <source>
        <dbReference type="Pfam" id="PF06807"/>
    </source>
</evidence>
<dbReference type="eggNOG" id="KOG2749">
    <property type="taxonomic scope" value="Eukaryota"/>
</dbReference>
<feature type="domain" description="Clp1 C-terminal" evidence="10">
    <location>
        <begin position="362"/>
        <end position="472"/>
    </location>
</feature>
<dbReference type="Gene3D" id="2.60.120.1030">
    <property type="entry name" value="Clp1, DNA binding domain"/>
    <property type="match status" value="1"/>
</dbReference>
<proteinExistence type="inferred from homology"/>
<feature type="binding site" evidence="9">
    <location>
        <begin position="154"/>
        <end position="159"/>
    </location>
    <ligand>
        <name>ATP</name>
        <dbReference type="ChEBI" id="CHEBI:30616"/>
    </ligand>
</feature>
<evidence type="ECO:0000256" key="6">
    <source>
        <dbReference type="ARBA" id="ARBA00022741"/>
    </source>
</evidence>
<feature type="binding site" evidence="9">
    <location>
        <position position="82"/>
    </location>
    <ligand>
        <name>ATP</name>
        <dbReference type="ChEBI" id="CHEBI:30616"/>
    </ligand>
</feature>
<comment type="subunit">
    <text evidence="9">Component of a pre-mRNA cleavage factor complex. Interacts directly with PCF11.</text>
</comment>
<dbReference type="HOGENOM" id="CLU_018195_3_1_1"/>
<dbReference type="Pfam" id="PF06807">
    <property type="entry name" value="Clp1"/>
    <property type="match status" value="1"/>
</dbReference>
<evidence type="ECO:0000256" key="5">
    <source>
        <dbReference type="ARBA" id="ARBA00022664"/>
    </source>
</evidence>
<dbReference type="EMBL" id="KI912111">
    <property type="protein sequence ID" value="ETS82322.1"/>
    <property type="molecule type" value="Genomic_DNA"/>
</dbReference>
<dbReference type="PANTHER" id="PTHR12755">
    <property type="entry name" value="CLEAVAGE/POLYADENYLATION FACTOR IA SUBUNIT CLP1P"/>
    <property type="match status" value="1"/>
</dbReference>
<reference evidence="14" key="1">
    <citation type="journal article" date="2015" name="BMC Genomics">
        <title>Genomic and transcriptomic analysis of the endophytic fungus Pestalotiopsis fici reveals its lifestyle and high potential for synthesis of natural products.</title>
        <authorList>
            <person name="Wang X."/>
            <person name="Zhang X."/>
            <person name="Liu L."/>
            <person name="Xiang M."/>
            <person name="Wang W."/>
            <person name="Sun X."/>
            <person name="Che Y."/>
            <person name="Guo L."/>
            <person name="Liu G."/>
            <person name="Guo L."/>
            <person name="Wang C."/>
            <person name="Yin W.B."/>
            <person name="Stadler M."/>
            <person name="Zhang X."/>
            <person name="Liu X."/>
        </authorList>
    </citation>
    <scope>NUCLEOTIDE SEQUENCE [LARGE SCALE GENOMIC DNA]</scope>
    <source>
        <strain evidence="14">W106-1 / CGMCC3.15140</strain>
    </source>
</reference>
<dbReference type="InterPro" id="IPR032319">
    <property type="entry name" value="CLP1_P"/>
</dbReference>
<dbReference type="OrthoDB" id="258143at2759"/>
<evidence type="ECO:0000313" key="14">
    <source>
        <dbReference type="Proteomes" id="UP000030651"/>
    </source>
</evidence>